<accession>D0LXJ0</accession>
<dbReference type="AlphaFoldDB" id="D0LXJ0"/>
<reference evidence="2 3" key="1">
    <citation type="journal article" date="2010" name="Stand. Genomic Sci.">
        <title>Complete genome sequence of Haliangium ochraceum type strain (SMP-2).</title>
        <authorList>
            <consortium name="US DOE Joint Genome Institute (JGI-PGF)"/>
            <person name="Ivanova N."/>
            <person name="Daum C."/>
            <person name="Lang E."/>
            <person name="Abt B."/>
            <person name="Kopitz M."/>
            <person name="Saunders E."/>
            <person name="Lapidus A."/>
            <person name="Lucas S."/>
            <person name="Glavina Del Rio T."/>
            <person name="Nolan M."/>
            <person name="Tice H."/>
            <person name="Copeland A."/>
            <person name="Cheng J.F."/>
            <person name="Chen F."/>
            <person name="Bruce D."/>
            <person name="Goodwin L."/>
            <person name="Pitluck S."/>
            <person name="Mavromatis K."/>
            <person name="Pati A."/>
            <person name="Mikhailova N."/>
            <person name="Chen A."/>
            <person name="Palaniappan K."/>
            <person name="Land M."/>
            <person name="Hauser L."/>
            <person name="Chang Y.J."/>
            <person name="Jeffries C.D."/>
            <person name="Detter J.C."/>
            <person name="Brettin T."/>
            <person name="Rohde M."/>
            <person name="Goker M."/>
            <person name="Bristow J."/>
            <person name="Markowitz V."/>
            <person name="Eisen J.A."/>
            <person name="Hugenholtz P."/>
            <person name="Kyrpides N.C."/>
            <person name="Klenk H.P."/>
        </authorList>
    </citation>
    <scope>NUCLEOTIDE SEQUENCE [LARGE SCALE GENOMIC DNA]</scope>
    <source>
        <strain evidence="3">DSM 14365 / CIP 107738 / JCM 11303 / AJ 13395 / SMP-2</strain>
    </source>
</reference>
<protein>
    <submittedName>
        <fullName evidence="2">Acyl-CoA reductase</fullName>
    </submittedName>
</protein>
<dbReference type="Pfam" id="PF05893">
    <property type="entry name" value="LuxC"/>
    <property type="match status" value="1"/>
</dbReference>
<dbReference type="GO" id="GO:0008218">
    <property type="term" value="P:bioluminescence"/>
    <property type="evidence" value="ECO:0007669"/>
    <property type="project" value="InterPro"/>
</dbReference>
<evidence type="ECO:0000313" key="3">
    <source>
        <dbReference type="Proteomes" id="UP000001880"/>
    </source>
</evidence>
<keyword evidence="1" id="KW-0521">NADP</keyword>
<dbReference type="KEGG" id="hoh:Hoch_5260"/>
<gene>
    <name evidence="2" type="ordered locus">Hoch_5260</name>
</gene>
<name>D0LXJ0_HALO1</name>
<evidence type="ECO:0000256" key="1">
    <source>
        <dbReference type="ARBA" id="ARBA00022857"/>
    </source>
</evidence>
<dbReference type="Proteomes" id="UP000001880">
    <property type="component" value="Chromosome"/>
</dbReference>
<dbReference type="InterPro" id="IPR008670">
    <property type="entry name" value="CoA_reduct_LuxC"/>
</dbReference>
<evidence type="ECO:0000313" key="2">
    <source>
        <dbReference type="EMBL" id="ACY17745.1"/>
    </source>
</evidence>
<organism evidence="2 3">
    <name type="scientific">Haliangium ochraceum (strain DSM 14365 / JCM 11303 / SMP-2)</name>
    <dbReference type="NCBI Taxonomy" id="502025"/>
    <lineage>
        <taxon>Bacteria</taxon>
        <taxon>Pseudomonadati</taxon>
        <taxon>Myxococcota</taxon>
        <taxon>Polyangia</taxon>
        <taxon>Haliangiales</taxon>
        <taxon>Kofleriaceae</taxon>
        <taxon>Haliangium</taxon>
    </lineage>
</organism>
<dbReference type="RefSeq" id="WP_012830337.1">
    <property type="nucleotide sequence ID" value="NC_013440.1"/>
</dbReference>
<keyword evidence="3" id="KW-1185">Reference proteome</keyword>
<proteinExistence type="predicted"/>
<dbReference type="eggNOG" id="COG1012">
    <property type="taxonomic scope" value="Bacteria"/>
</dbReference>
<sequence>MDTPASQRLLRAPDGQRWRGEQATPARLRDTVRAAPERAAALRALGVRERARAIAALGRHLIARCDDSAAGAAHAERLMRGCGPAGLSPAMLRWGVRETVQRWTEDALEDLVARELGDGLEFDGGEFGGLEPAGRAREGVRSAAIAPVLSAQVLARTVPPAGWQSIALSWLLGSAVIVRPSQHLALLMEFFLDAASEVAPALAAATWYTRAPAADDAWREAVAGCADALVVHGADDTIAAWRAANPRARLVAHGHRVSAAYLSAAGAAAPTLGDSLRGLAWDLCAWDQTGCLSPIALYVERGPLSPDEVAERLVSEALPAVEEALPAGPWSDEITAARTLFVRTALFEARRYRSASVDLLVYDEPAPLAASCAHRVLPIRPVASSAALVALLARAAPHLQGLAVAGSDQERARLARHLAASGLSRACRPGALQRPPLHWSHDGRGALRPAVTWVDIDIGD</sequence>
<dbReference type="HOGENOM" id="CLU_043373_0_0_7"/>
<dbReference type="STRING" id="502025.Hoch_5260"/>
<dbReference type="GO" id="GO:0003995">
    <property type="term" value="F:acyl-CoA dehydrogenase activity"/>
    <property type="evidence" value="ECO:0007669"/>
    <property type="project" value="InterPro"/>
</dbReference>
<dbReference type="EMBL" id="CP001804">
    <property type="protein sequence ID" value="ACY17745.1"/>
    <property type="molecule type" value="Genomic_DNA"/>
</dbReference>